<dbReference type="AlphaFoldDB" id="A0A0F9KFC8"/>
<reference evidence="2" key="1">
    <citation type="journal article" date="2015" name="Nature">
        <title>Complex archaea that bridge the gap between prokaryotes and eukaryotes.</title>
        <authorList>
            <person name="Spang A."/>
            <person name="Saw J.H."/>
            <person name="Jorgensen S.L."/>
            <person name="Zaremba-Niedzwiedzka K."/>
            <person name="Martijn J."/>
            <person name="Lind A.E."/>
            <person name="van Eijk R."/>
            <person name="Schleper C."/>
            <person name="Guy L."/>
            <person name="Ettema T.J."/>
        </authorList>
    </citation>
    <scope>NUCLEOTIDE SEQUENCE</scope>
</reference>
<feature type="non-terminal residue" evidence="2">
    <location>
        <position position="392"/>
    </location>
</feature>
<evidence type="ECO:0000256" key="1">
    <source>
        <dbReference type="SAM" id="MobiDB-lite"/>
    </source>
</evidence>
<feature type="compositionally biased region" description="Basic and acidic residues" evidence="1">
    <location>
        <begin position="95"/>
        <end position="104"/>
    </location>
</feature>
<name>A0A0F9KFC8_9ZZZZ</name>
<sequence length="392" mass="41271">MTIAPSSSILSKLAILATILAPKVDETTADSGSPPAPGALTGKLWKITVIKAGRALTGDDYPAEVLRESLDIFRGLPINAFRFGEDIDPENPDSGFHHLPEEHTGNPSGQPAANVIGQITNEVWWNEEEQAIEAFAAIDDAQWQARLLNTHARGAIGKGADVDVLGFSIFAQVLKTADDRVAKFVKGESIEVVTNPAAGGAFVSIVAEAPSEVPMLLKALRAEGSLSDDAMLRVILQEVSERIDALVFGQSSRELTSDQKKAALTALAQDIIGMGTSTPPPAGSIEAAVLERIEQAKNEIEDPQEGNMDPATITKLVAETVKAELATAKAADEAAKAAARAAEHDPIADLKTFLESLSAEERMPALQKVQVMLAELGAMIEAGSDGGGVTQD</sequence>
<comment type="caution">
    <text evidence="2">The sequence shown here is derived from an EMBL/GenBank/DDBJ whole genome shotgun (WGS) entry which is preliminary data.</text>
</comment>
<accession>A0A0F9KFC8</accession>
<organism evidence="2">
    <name type="scientific">marine sediment metagenome</name>
    <dbReference type="NCBI Taxonomy" id="412755"/>
    <lineage>
        <taxon>unclassified sequences</taxon>
        <taxon>metagenomes</taxon>
        <taxon>ecological metagenomes</taxon>
    </lineage>
</organism>
<feature type="region of interest" description="Disordered" evidence="1">
    <location>
        <begin position="90"/>
        <end position="111"/>
    </location>
</feature>
<protein>
    <submittedName>
        <fullName evidence="2">Uncharacterized protein</fullName>
    </submittedName>
</protein>
<gene>
    <name evidence="2" type="ORF">LCGC14_1641330</name>
</gene>
<proteinExistence type="predicted"/>
<evidence type="ECO:0000313" key="2">
    <source>
        <dbReference type="EMBL" id="KKM20853.1"/>
    </source>
</evidence>
<dbReference type="EMBL" id="LAZR01013683">
    <property type="protein sequence ID" value="KKM20853.1"/>
    <property type="molecule type" value="Genomic_DNA"/>
</dbReference>